<evidence type="ECO:0000256" key="4">
    <source>
        <dbReference type="ARBA" id="ARBA00022660"/>
    </source>
</evidence>
<dbReference type="GO" id="GO:0005743">
    <property type="term" value="C:mitochondrial inner membrane"/>
    <property type="evidence" value="ECO:0007669"/>
    <property type="project" value="UniProtKB-SubCell"/>
</dbReference>
<comment type="function">
    <text evidence="11">Component of the ubiquinol-cytochrome c oxidoreductase, a multisubunit transmembrane complex that is part of the mitochondrial electron transport chain which drives oxidative phosphorylation. The complex plays an important role in the uptake of multiple carbon sources present in different host niches.</text>
</comment>
<gene>
    <name evidence="12" type="ORF">BD324DRAFT_612246</name>
</gene>
<dbReference type="Pfam" id="PF02939">
    <property type="entry name" value="UcrQ"/>
    <property type="match status" value="1"/>
</dbReference>
<dbReference type="GO" id="GO:0045275">
    <property type="term" value="C:respiratory chain complex III"/>
    <property type="evidence" value="ECO:0007669"/>
    <property type="project" value="UniProtKB-UniRule"/>
</dbReference>
<keyword evidence="5" id="KW-0812">Transmembrane</keyword>
<dbReference type="EMBL" id="NBSH01000001">
    <property type="protein sequence ID" value="ORX40837.1"/>
    <property type="molecule type" value="Genomic_DNA"/>
</dbReference>
<evidence type="ECO:0000256" key="1">
    <source>
        <dbReference type="ARBA" id="ARBA00004434"/>
    </source>
</evidence>
<dbReference type="Gene3D" id="1.20.5.210">
    <property type="entry name" value="Cytochrome b-c1 complex subunit 8"/>
    <property type="match status" value="1"/>
</dbReference>
<evidence type="ECO:0000256" key="10">
    <source>
        <dbReference type="ARBA" id="ARBA00023136"/>
    </source>
</evidence>
<comment type="caution">
    <text evidence="12">The sequence shown here is derived from an EMBL/GenBank/DDBJ whole genome shotgun (WGS) entry which is preliminary data.</text>
</comment>
<dbReference type="PANTHER" id="PTHR12119:SF2">
    <property type="entry name" value="CYTOCHROME B-C1 COMPLEX SUBUNIT 8"/>
    <property type="match status" value="1"/>
</dbReference>
<dbReference type="OrthoDB" id="6683853at2759"/>
<keyword evidence="8" id="KW-1133">Transmembrane helix</keyword>
<dbReference type="AlphaFoldDB" id="A0A1Y1UT90"/>
<evidence type="ECO:0000256" key="3">
    <source>
        <dbReference type="ARBA" id="ARBA00022448"/>
    </source>
</evidence>
<keyword evidence="10" id="KW-0472">Membrane</keyword>
<name>A0A1Y1UT90_9TREE</name>
<keyword evidence="3 11" id="KW-0813">Transport</keyword>
<keyword evidence="7 11" id="KW-0249">Electron transport</keyword>
<dbReference type="GeneID" id="33556181"/>
<evidence type="ECO:0000256" key="8">
    <source>
        <dbReference type="ARBA" id="ARBA00022989"/>
    </source>
</evidence>
<sequence>MRSSTIAAAVSLLDRVVDTSTHNTMRSSQISMSGMPTGKSYMGWWGSMGGPKQKGIVTYSVSPYRQRAFQGVISGWIFNGTRRLIQQSAYFLVPLSIGYGVYSWGSKKYAYNNSKEGHHAMHMAEHAAANH</sequence>
<proteinExistence type="inferred from homology"/>
<evidence type="ECO:0000256" key="2">
    <source>
        <dbReference type="ARBA" id="ARBA00007668"/>
    </source>
</evidence>
<reference evidence="12 13" key="1">
    <citation type="submission" date="2017-03" db="EMBL/GenBank/DDBJ databases">
        <title>Widespread Adenine N6-methylation of Active Genes in Fungi.</title>
        <authorList>
            <consortium name="DOE Joint Genome Institute"/>
            <person name="Mondo S.J."/>
            <person name="Dannebaum R.O."/>
            <person name="Kuo R.C."/>
            <person name="Louie K.B."/>
            <person name="Bewick A.J."/>
            <person name="Labutti K."/>
            <person name="Haridas S."/>
            <person name="Kuo A."/>
            <person name="Salamov A."/>
            <person name="Ahrendt S.R."/>
            <person name="Lau R."/>
            <person name="Bowen B.P."/>
            <person name="Lipzen A."/>
            <person name="Sullivan W."/>
            <person name="Andreopoulos W.B."/>
            <person name="Clum A."/>
            <person name="Lindquist E."/>
            <person name="Daum C."/>
            <person name="Northen T.R."/>
            <person name="Ramamoorthy G."/>
            <person name="Schmitz R.J."/>
            <person name="Gryganskyi A."/>
            <person name="Culley D."/>
            <person name="Magnuson J."/>
            <person name="James T.Y."/>
            <person name="O'Malley M.A."/>
            <person name="Stajich J.E."/>
            <person name="Spatafora J.W."/>
            <person name="Visel A."/>
            <person name="Grigoriev I.V."/>
        </authorList>
    </citation>
    <scope>NUCLEOTIDE SEQUENCE [LARGE SCALE GENOMIC DNA]</scope>
    <source>
        <strain evidence="12 13">NRRL Y-17943</strain>
    </source>
</reference>
<protein>
    <recommendedName>
        <fullName evidence="11">Cytochrome b-c1 complex subunit 8</fullName>
    </recommendedName>
    <alternativeName>
        <fullName evidence="11">Complex III subunit 8</fullName>
    </alternativeName>
</protein>
<dbReference type="FunCoup" id="A0A1Y1UT90">
    <property type="interactions" value="122"/>
</dbReference>
<comment type="similarity">
    <text evidence="2 11">Belongs to the UQCRQ/QCR8 family.</text>
</comment>
<dbReference type="InParanoid" id="A0A1Y1UT90"/>
<evidence type="ECO:0000313" key="12">
    <source>
        <dbReference type="EMBL" id="ORX40837.1"/>
    </source>
</evidence>
<accession>A0A1Y1UT90</accession>
<dbReference type="InterPro" id="IPR036642">
    <property type="entry name" value="Cyt_bc1_su8_sf"/>
</dbReference>
<dbReference type="RefSeq" id="XP_021874516.1">
    <property type="nucleotide sequence ID" value="XM_022014373.1"/>
</dbReference>
<dbReference type="FunFam" id="1.20.5.210:FF:000001">
    <property type="entry name" value="Cytochrome b-c1 complex subunit 8"/>
    <property type="match status" value="1"/>
</dbReference>
<keyword evidence="6 11" id="KW-0999">Mitochondrion inner membrane</keyword>
<comment type="subcellular location">
    <subcellularLocation>
        <location evidence="1 11">Mitochondrion inner membrane</location>
        <topology evidence="1 11">Single-pass membrane protein</topology>
    </subcellularLocation>
</comment>
<evidence type="ECO:0000256" key="5">
    <source>
        <dbReference type="ARBA" id="ARBA00022692"/>
    </source>
</evidence>
<organism evidence="12 13">
    <name type="scientific">Kockovaella imperatae</name>
    <dbReference type="NCBI Taxonomy" id="4999"/>
    <lineage>
        <taxon>Eukaryota</taxon>
        <taxon>Fungi</taxon>
        <taxon>Dikarya</taxon>
        <taxon>Basidiomycota</taxon>
        <taxon>Agaricomycotina</taxon>
        <taxon>Tremellomycetes</taxon>
        <taxon>Tremellales</taxon>
        <taxon>Cuniculitremaceae</taxon>
        <taxon>Kockovaella</taxon>
    </lineage>
</organism>
<keyword evidence="4 11" id="KW-0679">Respiratory chain</keyword>
<evidence type="ECO:0000256" key="7">
    <source>
        <dbReference type="ARBA" id="ARBA00022982"/>
    </source>
</evidence>
<evidence type="ECO:0000313" key="13">
    <source>
        <dbReference type="Proteomes" id="UP000193218"/>
    </source>
</evidence>
<dbReference type="GO" id="GO:0006122">
    <property type="term" value="P:mitochondrial electron transport, ubiquinol to cytochrome c"/>
    <property type="evidence" value="ECO:0007669"/>
    <property type="project" value="UniProtKB-UniRule"/>
</dbReference>
<comment type="subunit">
    <text evidence="11">Component of the ubiquinol-cytochrome c oxidoreductase (cytochrome b-c1 complex, complex III, CIII), a multisubunit enzyme composed of 3 respiratory subunits cytochrome b, cytochrome c1 and Rieske protein, 2 core protein subunits, and additional low-molecular weight protein subunits. The complex exists as an obligatory dimer and forms supercomplexes (SCs) in the inner mitochondrial membrane with cytochrome c oxidase (complex IV, CIV).</text>
</comment>
<dbReference type="InterPro" id="IPR004205">
    <property type="entry name" value="Cyt_bc1_su8"/>
</dbReference>
<dbReference type="PANTHER" id="PTHR12119">
    <property type="entry name" value="UBIQUINOL-CYTOCHROME C REDUCTASE COMPLEX UBIQUINONE-BINDING PROTEIN QP-C"/>
    <property type="match status" value="1"/>
</dbReference>
<evidence type="ECO:0000256" key="11">
    <source>
        <dbReference type="RuleBase" id="RU368118"/>
    </source>
</evidence>
<dbReference type="Proteomes" id="UP000193218">
    <property type="component" value="Unassembled WGS sequence"/>
</dbReference>
<keyword evidence="13" id="KW-1185">Reference proteome</keyword>
<dbReference type="SUPFAM" id="SSF81508">
    <property type="entry name" value="Ubiquinone-binding protein QP-C of cytochrome bc1 complex (Ubiquinol-cytochrome c reductase)"/>
    <property type="match status" value="1"/>
</dbReference>
<evidence type="ECO:0000256" key="6">
    <source>
        <dbReference type="ARBA" id="ARBA00022792"/>
    </source>
</evidence>
<evidence type="ECO:0000256" key="9">
    <source>
        <dbReference type="ARBA" id="ARBA00023128"/>
    </source>
</evidence>
<dbReference type="STRING" id="4999.A0A1Y1UT90"/>
<keyword evidence="9 11" id="KW-0496">Mitochondrion</keyword>